<dbReference type="PROSITE" id="PS50013">
    <property type="entry name" value="CHROMO_2"/>
    <property type="match status" value="1"/>
</dbReference>
<dbReference type="Gene3D" id="3.40.50.10810">
    <property type="entry name" value="Tandem AAA-ATPase domain"/>
    <property type="match status" value="1"/>
</dbReference>
<dbReference type="GO" id="GO:0003677">
    <property type="term" value="F:DNA binding"/>
    <property type="evidence" value="ECO:0007669"/>
    <property type="project" value="TreeGrafter"/>
</dbReference>
<evidence type="ECO:0000256" key="5">
    <source>
        <dbReference type="SAM" id="MobiDB-lite"/>
    </source>
</evidence>
<dbReference type="Proteomes" id="UP000652761">
    <property type="component" value="Unassembled WGS sequence"/>
</dbReference>
<evidence type="ECO:0000259" key="7">
    <source>
        <dbReference type="PROSITE" id="PS51192"/>
    </source>
</evidence>
<dbReference type="OrthoDB" id="5857104at2759"/>
<dbReference type="InterPro" id="IPR000330">
    <property type="entry name" value="SNF2_N"/>
</dbReference>
<dbReference type="PANTHER" id="PTHR45623">
    <property type="entry name" value="CHROMODOMAIN-HELICASE-DNA-BINDING PROTEIN 3-RELATED-RELATED"/>
    <property type="match status" value="1"/>
</dbReference>
<dbReference type="InterPro" id="IPR014001">
    <property type="entry name" value="Helicase_ATP-bd"/>
</dbReference>
<dbReference type="SUPFAM" id="SSF52540">
    <property type="entry name" value="P-loop containing nucleoside triphosphate hydrolases"/>
    <property type="match status" value="1"/>
</dbReference>
<keyword evidence="2" id="KW-0547">Nucleotide-binding</keyword>
<dbReference type="GO" id="GO:0042393">
    <property type="term" value="F:histone binding"/>
    <property type="evidence" value="ECO:0007669"/>
    <property type="project" value="TreeGrafter"/>
</dbReference>
<gene>
    <name evidence="8" type="ORF">Taro_008326</name>
</gene>
<evidence type="ECO:0000313" key="9">
    <source>
        <dbReference type="Proteomes" id="UP000652761"/>
    </source>
</evidence>
<dbReference type="CDD" id="cd18660">
    <property type="entry name" value="CD1_tandem"/>
    <property type="match status" value="1"/>
</dbReference>
<evidence type="ECO:0000256" key="4">
    <source>
        <dbReference type="ARBA" id="ARBA00023242"/>
    </source>
</evidence>
<keyword evidence="9" id="KW-1185">Reference proteome</keyword>
<dbReference type="GO" id="GO:0000785">
    <property type="term" value="C:chromatin"/>
    <property type="evidence" value="ECO:0007669"/>
    <property type="project" value="TreeGrafter"/>
</dbReference>
<dbReference type="Pfam" id="PF00176">
    <property type="entry name" value="SNF2-rel_dom"/>
    <property type="match status" value="1"/>
</dbReference>
<dbReference type="PROSITE" id="PS51192">
    <property type="entry name" value="HELICASE_ATP_BIND_1"/>
    <property type="match status" value="1"/>
</dbReference>
<comment type="caution">
    <text evidence="8">The sequence shown here is derived from an EMBL/GenBank/DDBJ whole genome shotgun (WGS) entry which is preliminary data.</text>
</comment>
<organism evidence="8 9">
    <name type="scientific">Colocasia esculenta</name>
    <name type="common">Wild taro</name>
    <name type="synonym">Arum esculentum</name>
    <dbReference type="NCBI Taxonomy" id="4460"/>
    <lineage>
        <taxon>Eukaryota</taxon>
        <taxon>Viridiplantae</taxon>
        <taxon>Streptophyta</taxon>
        <taxon>Embryophyta</taxon>
        <taxon>Tracheophyta</taxon>
        <taxon>Spermatophyta</taxon>
        <taxon>Magnoliopsida</taxon>
        <taxon>Liliopsida</taxon>
        <taxon>Araceae</taxon>
        <taxon>Aroideae</taxon>
        <taxon>Colocasieae</taxon>
        <taxon>Colocasia</taxon>
    </lineage>
</organism>
<evidence type="ECO:0000256" key="3">
    <source>
        <dbReference type="ARBA" id="ARBA00022840"/>
    </source>
</evidence>
<dbReference type="SUPFAM" id="SSF54160">
    <property type="entry name" value="Chromo domain-like"/>
    <property type="match status" value="1"/>
</dbReference>
<dbReference type="InterPro" id="IPR016197">
    <property type="entry name" value="Chromo-like_dom_sf"/>
</dbReference>
<dbReference type="InterPro" id="IPR023780">
    <property type="entry name" value="Chromo_domain"/>
</dbReference>
<reference evidence="8" key="1">
    <citation type="submission" date="2017-07" db="EMBL/GenBank/DDBJ databases">
        <title>Taro Niue Genome Assembly and Annotation.</title>
        <authorList>
            <person name="Atibalentja N."/>
            <person name="Keating K."/>
            <person name="Fields C.J."/>
        </authorList>
    </citation>
    <scope>NUCLEOTIDE SEQUENCE</scope>
    <source>
        <strain evidence="8">Niue_2</strain>
        <tissue evidence="8">Leaf</tissue>
    </source>
</reference>
<dbReference type="Pfam" id="PF00385">
    <property type="entry name" value="Chromo"/>
    <property type="match status" value="1"/>
</dbReference>
<dbReference type="GO" id="GO:0005524">
    <property type="term" value="F:ATP binding"/>
    <property type="evidence" value="ECO:0007669"/>
    <property type="project" value="UniProtKB-KW"/>
</dbReference>
<sequence length="409" mass="47055">MSSLVERLRARTERKRLYTEDDSDDDLLIPKRGKLAPAPASAPSPEKLERIVREDAVSPLNEIEKILDCELRPTGGEADDASKSTSKQKFVKQYLVKWKGMSYLHCTWVAEKDFIKAFKEFPRLKTKVNNFKRQMDLVNNSEDEWIPVRSEWTTVDRVIASRSLAITWLLKAVRSFSEGKLHPYQLEGLNFLRYSWSKNTHVILADEMGLGKTIQSIAFLASLFKENLSPHLVVAPLSTLRNWEREFATWAPHMNIVMYFGSSQSRAVIREYEFFFPKEKLKKKKKMKAAKDVKQKRGKRIKFDVLLTSYEMINMDAGYLKAINWECVIVDEGHRLKNKDSKLFSTLKLFSSKHRVLLTGTPLQVLRLVRLSPRHLPDLPKQCLIVPSTAFLSLTMCSCALVSNICLPS</sequence>
<dbReference type="EMBL" id="NMUH01000272">
    <property type="protein sequence ID" value="MQL75940.1"/>
    <property type="molecule type" value="Genomic_DNA"/>
</dbReference>
<evidence type="ECO:0000259" key="6">
    <source>
        <dbReference type="PROSITE" id="PS50013"/>
    </source>
</evidence>
<protein>
    <submittedName>
        <fullName evidence="8">Uncharacterized protein</fullName>
    </submittedName>
</protein>
<accession>A0A843U219</accession>
<dbReference type="InterPro" id="IPR000953">
    <property type="entry name" value="Chromo/chromo_shadow_dom"/>
</dbReference>
<evidence type="ECO:0000313" key="8">
    <source>
        <dbReference type="EMBL" id="MQL75940.1"/>
    </source>
</evidence>
<proteinExistence type="predicted"/>
<comment type="subcellular location">
    <subcellularLocation>
        <location evidence="1">Nucleus</location>
    </subcellularLocation>
</comment>
<dbReference type="SMART" id="SM00298">
    <property type="entry name" value="CHROMO"/>
    <property type="match status" value="1"/>
</dbReference>
<dbReference type="PANTHER" id="PTHR45623:SF17">
    <property type="entry name" value="CHROMODOMAIN-HELICASE-DNA-BINDING PROTEIN 3-RELATED"/>
    <property type="match status" value="1"/>
</dbReference>
<name>A0A843U219_COLES</name>
<keyword evidence="4" id="KW-0539">Nucleus</keyword>
<dbReference type="GO" id="GO:0003682">
    <property type="term" value="F:chromatin binding"/>
    <property type="evidence" value="ECO:0007669"/>
    <property type="project" value="TreeGrafter"/>
</dbReference>
<feature type="region of interest" description="Disordered" evidence="5">
    <location>
        <begin position="15"/>
        <end position="47"/>
    </location>
</feature>
<keyword evidence="3" id="KW-0067">ATP-binding</keyword>
<dbReference type="AlphaFoldDB" id="A0A843U219"/>
<dbReference type="SMART" id="SM00487">
    <property type="entry name" value="DEXDc"/>
    <property type="match status" value="1"/>
</dbReference>
<feature type="domain" description="Helicase ATP-binding" evidence="7">
    <location>
        <begin position="193"/>
        <end position="380"/>
    </location>
</feature>
<dbReference type="InterPro" id="IPR027417">
    <property type="entry name" value="P-loop_NTPase"/>
</dbReference>
<feature type="domain" description="Chromo" evidence="6">
    <location>
        <begin position="61"/>
        <end position="143"/>
    </location>
</feature>
<feature type="compositionally biased region" description="Low complexity" evidence="5">
    <location>
        <begin position="36"/>
        <end position="45"/>
    </location>
</feature>
<dbReference type="GO" id="GO:0016887">
    <property type="term" value="F:ATP hydrolysis activity"/>
    <property type="evidence" value="ECO:0007669"/>
    <property type="project" value="TreeGrafter"/>
</dbReference>
<evidence type="ECO:0000256" key="2">
    <source>
        <dbReference type="ARBA" id="ARBA00022741"/>
    </source>
</evidence>
<dbReference type="GO" id="GO:0140658">
    <property type="term" value="F:ATP-dependent chromatin remodeler activity"/>
    <property type="evidence" value="ECO:0007669"/>
    <property type="project" value="TreeGrafter"/>
</dbReference>
<dbReference type="GO" id="GO:0005634">
    <property type="term" value="C:nucleus"/>
    <property type="evidence" value="ECO:0007669"/>
    <property type="project" value="UniProtKB-SubCell"/>
</dbReference>
<dbReference type="InterPro" id="IPR038718">
    <property type="entry name" value="SNF2-like_sf"/>
</dbReference>
<dbReference type="Gene3D" id="2.40.50.40">
    <property type="match status" value="1"/>
</dbReference>
<evidence type="ECO:0000256" key="1">
    <source>
        <dbReference type="ARBA" id="ARBA00004123"/>
    </source>
</evidence>